<dbReference type="PATRIC" id="fig|1273125.3.peg.163"/>
<name>R7WSU1_9NOCA</name>
<accession>R7WSU1</accession>
<sequence length="85" mass="9333">MAVAVSSQYLRILETQGWSPEPATETADESELFMTFDSPPGEVFVLDFDAYVQPSSQWGSDGWIRVLDDTGAEAVAVSFTTWVVP</sequence>
<dbReference type="AlphaFoldDB" id="R7WSU1"/>
<dbReference type="Proteomes" id="UP000013525">
    <property type="component" value="Unassembled WGS sequence"/>
</dbReference>
<evidence type="ECO:0000313" key="2">
    <source>
        <dbReference type="Proteomes" id="UP000013525"/>
    </source>
</evidence>
<organism evidence="1 2">
    <name type="scientific">Rhodococcus rhodnii LMG 5362</name>
    <dbReference type="NCBI Taxonomy" id="1273125"/>
    <lineage>
        <taxon>Bacteria</taxon>
        <taxon>Bacillati</taxon>
        <taxon>Actinomycetota</taxon>
        <taxon>Actinomycetes</taxon>
        <taxon>Mycobacteriales</taxon>
        <taxon>Nocardiaceae</taxon>
        <taxon>Rhodococcus</taxon>
    </lineage>
</organism>
<dbReference type="RefSeq" id="WP_010836243.1">
    <property type="nucleotide sequence ID" value="NZ_APMY01000004.1"/>
</dbReference>
<comment type="caution">
    <text evidence="1">The sequence shown here is derived from an EMBL/GenBank/DDBJ whole genome shotgun (WGS) entry which is preliminary data.</text>
</comment>
<proteinExistence type="predicted"/>
<evidence type="ECO:0000313" key="1">
    <source>
        <dbReference type="EMBL" id="EOM78336.1"/>
    </source>
</evidence>
<protein>
    <submittedName>
        <fullName evidence="1">Uncharacterized protein</fullName>
    </submittedName>
</protein>
<keyword evidence="2" id="KW-1185">Reference proteome</keyword>
<dbReference type="EMBL" id="APMY01000004">
    <property type="protein sequence ID" value="EOM78336.1"/>
    <property type="molecule type" value="Genomic_DNA"/>
</dbReference>
<gene>
    <name evidence="1" type="ORF">Rrhod_0164</name>
</gene>
<reference evidence="1 2" key="1">
    <citation type="journal article" date="2013" name="Genome Announc.">
        <title>Draft Genome Sequence of Rhodococcus rhodnii Strain LMG5362, a Symbiont of Rhodnius prolixus (Hemiptera, Reduviidae, Triatominae), the Principle Vector of Trypanosoma cruzi.</title>
        <authorList>
            <person name="Pachebat J.A."/>
            <person name="van Keulen G."/>
            <person name="Whitten M.M."/>
            <person name="Girdwood S."/>
            <person name="Del Sol R."/>
            <person name="Dyson P.J."/>
            <person name="Facey P.D."/>
        </authorList>
    </citation>
    <scope>NUCLEOTIDE SEQUENCE [LARGE SCALE GENOMIC DNA]</scope>
    <source>
        <strain evidence="1 2">LMG 5362</strain>
    </source>
</reference>
<dbReference type="eggNOG" id="ENOG5032DWK">
    <property type="taxonomic scope" value="Bacteria"/>
</dbReference>